<accession>A0A0C9XJN9</accession>
<protein>
    <submittedName>
        <fullName evidence="2">Unplaced genomic scaffold K443scaffold_188, whole genome shotgun sequence</fullName>
    </submittedName>
</protein>
<dbReference type="HOGENOM" id="CLU_112976_0_0_1"/>
<gene>
    <name evidence="2" type="ORF">K443DRAFT_10679</name>
</gene>
<evidence type="ECO:0000313" key="3">
    <source>
        <dbReference type="Proteomes" id="UP000054477"/>
    </source>
</evidence>
<keyword evidence="1" id="KW-0175">Coiled coil</keyword>
<dbReference type="EMBL" id="KN838723">
    <property type="protein sequence ID" value="KIJ96407.1"/>
    <property type="molecule type" value="Genomic_DNA"/>
</dbReference>
<feature type="coiled-coil region" evidence="1">
    <location>
        <begin position="54"/>
        <end position="108"/>
    </location>
</feature>
<keyword evidence="3" id="KW-1185">Reference proteome</keyword>
<proteinExistence type="predicted"/>
<evidence type="ECO:0000256" key="1">
    <source>
        <dbReference type="SAM" id="Coils"/>
    </source>
</evidence>
<name>A0A0C9XJN9_9AGAR</name>
<dbReference type="OrthoDB" id="3035114at2759"/>
<evidence type="ECO:0000313" key="2">
    <source>
        <dbReference type="EMBL" id="KIJ96407.1"/>
    </source>
</evidence>
<reference evidence="2 3" key="1">
    <citation type="submission" date="2014-04" db="EMBL/GenBank/DDBJ databases">
        <authorList>
            <consortium name="DOE Joint Genome Institute"/>
            <person name="Kuo A."/>
            <person name="Kohler A."/>
            <person name="Nagy L.G."/>
            <person name="Floudas D."/>
            <person name="Copeland A."/>
            <person name="Barry K.W."/>
            <person name="Cichocki N."/>
            <person name="Veneault-Fourrey C."/>
            <person name="LaButti K."/>
            <person name="Lindquist E.A."/>
            <person name="Lipzen A."/>
            <person name="Lundell T."/>
            <person name="Morin E."/>
            <person name="Murat C."/>
            <person name="Sun H."/>
            <person name="Tunlid A."/>
            <person name="Henrissat B."/>
            <person name="Grigoriev I.V."/>
            <person name="Hibbett D.S."/>
            <person name="Martin F."/>
            <person name="Nordberg H.P."/>
            <person name="Cantor M.N."/>
            <person name="Hua S.X."/>
        </authorList>
    </citation>
    <scope>NUCLEOTIDE SEQUENCE [LARGE SCALE GENOMIC DNA]</scope>
    <source>
        <strain evidence="2 3">LaAM-08-1</strain>
    </source>
</reference>
<dbReference type="AlphaFoldDB" id="A0A0C9XJN9"/>
<sequence length="192" mass="22394">MFSALQDNQEIKSSVWMIILSIIPSDLVRTGALLLGGTIVISHIVHAIRPRDLMDKLQMRLLHAEEKRKALKATIDSGIMVEADANFIEQIERRFRRLRYNVFALQERTLLASGLLQEIQAVRRGQSFEIYKCLEDVKALEKELEIHRATVMKNRYYWWRRSEVTSPWKYPLFSCFPLLAGLRFLCSFVLPV</sequence>
<organism evidence="2 3">
    <name type="scientific">Laccaria amethystina LaAM-08-1</name>
    <dbReference type="NCBI Taxonomy" id="1095629"/>
    <lineage>
        <taxon>Eukaryota</taxon>
        <taxon>Fungi</taxon>
        <taxon>Dikarya</taxon>
        <taxon>Basidiomycota</taxon>
        <taxon>Agaricomycotina</taxon>
        <taxon>Agaricomycetes</taxon>
        <taxon>Agaricomycetidae</taxon>
        <taxon>Agaricales</taxon>
        <taxon>Agaricineae</taxon>
        <taxon>Hydnangiaceae</taxon>
        <taxon>Laccaria</taxon>
    </lineage>
</organism>
<reference evidence="3" key="2">
    <citation type="submission" date="2015-01" db="EMBL/GenBank/DDBJ databases">
        <title>Evolutionary Origins and Diversification of the Mycorrhizal Mutualists.</title>
        <authorList>
            <consortium name="DOE Joint Genome Institute"/>
            <consortium name="Mycorrhizal Genomics Consortium"/>
            <person name="Kohler A."/>
            <person name="Kuo A."/>
            <person name="Nagy L.G."/>
            <person name="Floudas D."/>
            <person name="Copeland A."/>
            <person name="Barry K.W."/>
            <person name="Cichocki N."/>
            <person name="Veneault-Fourrey C."/>
            <person name="LaButti K."/>
            <person name="Lindquist E.A."/>
            <person name="Lipzen A."/>
            <person name="Lundell T."/>
            <person name="Morin E."/>
            <person name="Murat C."/>
            <person name="Riley R."/>
            <person name="Ohm R."/>
            <person name="Sun H."/>
            <person name="Tunlid A."/>
            <person name="Henrissat B."/>
            <person name="Grigoriev I.V."/>
            <person name="Hibbett D.S."/>
            <person name="Martin F."/>
        </authorList>
    </citation>
    <scope>NUCLEOTIDE SEQUENCE [LARGE SCALE GENOMIC DNA]</scope>
    <source>
        <strain evidence="3">LaAM-08-1</strain>
    </source>
</reference>
<dbReference type="Proteomes" id="UP000054477">
    <property type="component" value="Unassembled WGS sequence"/>
</dbReference>